<comment type="similarity">
    <text evidence="4">Belongs to the radical SAM superfamily. KamA family.</text>
</comment>
<evidence type="ECO:0000256" key="3">
    <source>
        <dbReference type="ARBA" id="ARBA00001966"/>
    </source>
</evidence>
<dbReference type="SFLD" id="SFLDG01070">
    <property type="entry name" value="PLP-dependent"/>
    <property type="match status" value="1"/>
</dbReference>
<comment type="catalytic activity">
    <reaction evidence="1">
        <text>L-lysine = D-beta-lysine</text>
        <dbReference type="Rhea" id="RHEA:44148"/>
        <dbReference type="ChEBI" id="CHEBI:32551"/>
        <dbReference type="ChEBI" id="CHEBI:84138"/>
    </reaction>
</comment>
<evidence type="ECO:0000313" key="17">
    <source>
        <dbReference type="EMBL" id="TCI12493.1"/>
    </source>
</evidence>
<evidence type="ECO:0000256" key="12">
    <source>
        <dbReference type="ARBA" id="ARBA00023235"/>
    </source>
</evidence>
<evidence type="ECO:0000256" key="7">
    <source>
        <dbReference type="ARBA" id="ARBA00022691"/>
    </source>
</evidence>
<proteinExistence type="inferred from homology"/>
<dbReference type="Proteomes" id="UP000291822">
    <property type="component" value="Unassembled WGS sequence"/>
</dbReference>
<dbReference type="InterPro" id="IPR022462">
    <property type="entry name" value="EpmB"/>
</dbReference>
<dbReference type="InterPro" id="IPR013785">
    <property type="entry name" value="Aldolase_TIM"/>
</dbReference>
<dbReference type="InterPro" id="IPR058240">
    <property type="entry name" value="rSAM_sf"/>
</dbReference>
<dbReference type="GO" id="GO:0046872">
    <property type="term" value="F:metal ion binding"/>
    <property type="evidence" value="ECO:0007669"/>
    <property type="project" value="UniProtKB-KW"/>
</dbReference>
<accession>A0A4R0YT15</accession>
<feature type="binding site" evidence="14">
    <location>
        <position position="126"/>
    </location>
    <ligand>
        <name>[4Fe-4S] cluster</name>
        <dbReference type="ChEBI" id="CHEBI:49883"/>
        <note>4Fe-4S-S-AdoMet</note>
    </ligand>
</feature>
<evidence type="ECO:0000256" key="4">
    <source>
        <dbReference type="ARBA" id="ARBA00008703"/>
    </source>
</evidence>
<keyword evidence="11 14" id="KW-0411">Iron-sulfur</keyword>
<dbReference type="GO" id="GO:0016853">
    <property type="term" value="F:isomerase activity"/>
    <property type="evidence" value="ECO:0007669"/>
    <property type="project" value="UniProtKB-KW"/>
</dbReference>
<comment type="caution">
    <text evidence="17">The sequence shown here is derived from an EMBL/GenBank/DDBJ whole genome shotgun (WGS) entry which is preliminary data.</text>
</comment>
<dbReference type="Pfam" id="PF04055">
    <property type="entry name" value="Radical_SAM"/>
    <property type="match status" value="1"/>
</dbReference>
<evidence type="ECO:0000259" key="16">
    <source>
        <dbReference type="PROSITE" id="PS51918"/>
    </source>
</evidence>
<comment type="cofactor">
    <cofactor evidence="3">
        <name>[4Fe-4S] cluster</name>
        <dbReference type="ChEBI" id="CHEBI:49883"/>
    </cofactor>
</comment>
<evidence type="ECO:0000256" key="2">
    <source>
        <dbReference type="ARBA" id="ARBA00001933"/>
    </source>
</evidence>
<feature type="modified residue" description="N6-(pyridoxal phosphate)lysine" evidence="15">
    <location>
        <position position="334"/>
    </location>
</feature>
<dbReference type="NCBIfam" id="TIGR00238">
    <property type="entry name" value="KamA family radical SAM protein"/>
    <property type="match status" value="1"/>
</dbReference>
<dbReference type="NCBIfam" id="TIGR03821">
    <property type="entry name" value="EFP_modif_epmB"/>
    <property type="match status" value="1"/>
</dbReference>
<feature type="binding site" evidence="14">
    <location>
        <position position="129"/>
    </location>
    <ligand>
        <name>[4Fe-4S] cluster</name>
        <dbReference type="ChEBI" id="CHEBI:49883"/>
        <note>4Fe-4S-S-AdoMet</note>
    </ligand>
</feature>
<evidence type="ECO:0000256" key="8">
    <source>
        <dbReference type="ARBA" id="ARBA00022723"/>
    </source>
</evidence>
<organism evidence="17 18">
    <name type="scientific">Dyella soli</name>
    <dbReference type="NCBI Taxonomy" id="522319"/>
    <lineage>
        <taxon>Bacteria</taxon>
        <taxon>Pseudomonadati</taxon>
        <taxon>Pseudomonadota</taxon>
        <taxon>Gammaproteobacteria</taxon>
        <taxon>Lysobacterales</taxon>
        <taxon>Rhodanobacteraceae</taxon>
        <taxon>Dyella</taxon>
    </lineage>
</organism>
<keyword evidence="18" id="KW-1185">Reference proteome</keyword>
<sequence length="337" mass="36735">MITASTGARITPAATPDWRQLWRESVTDAHELLGLLGLGHLGDRLPADDAGFALRVPRGFVARMEPGNPADPLLLQVLPQLAELDAPPGYVMDPVGDMNARAAQGVLHKYDGRALLVASGSCAINCRYCFRRHFPYGDEMAAAGQWRKALEHVAEDPSIRELILSGGDPLALSTTKLEELTAGLTRLPHVIRLRIHTRLPVVLPERIDDAFHAWFASVPLQKVVVLHANHAQELDDDVAAACARLREAGATVLNQSVLLRGVNDDAATLHALSERLFSMGVLPYYLHQLDRVQGSAHFEVDDARALGLIEDLRATLPGFLVPRLVREVAGDTSKRPV</sequence>
<dbReference type="AlphaFoldDB" id="A0A4R0YT15"/>
<dbReference type="PROSITE" id="PS51918">
    <property type="entry name" value="RADICAL_SAM"/>
    <property type="match status" value="1"/>
</dbReference>
<keyword evidence="6 14" id="KW-0004">4Fe-4S</keyword>
<evidence type="ECO:0000256" key="15">
    <source>
        <dbReference type="PIRSR" id="PIRSR603739-50"/>
    </source>
</evidence>
<reference evidence="17 18" key="1">
    <citation type="submission" date="2019-02" db="EMBL/GenBank/DDBJ databases">
        <title>Dyella amyloliquefaciens sp. nov., isolated from forest soil.</title>
        <authorList>
            <person name="Gao Z.-H."/>
            <person name="Qiu L.-H."/>
        </authorList>
    </citation>
    <scope>NUCLEOTIDE SEQUENCE [LARGE SCALE GENOMIC DNA]</scope>
    <source>
        <strain evidence="17 18">KACC 12747</strain>
    </source>
</reference>
<dbReference type="GO" id="GO:0051539">
    <property type="term" value="F:4 iron, 4 sulfur cluster binding"/>
    <property type="evidence" value="ECO:0007669"/>
    <property type="project" value="UniProtKB-KW"/>
</dbReference>
<keyword evidence="10" id="KW-0408">Iron</keyword>
<name>A0A4R0YT15_9GAMM</name>
<dbReference type="PANTHER" id="PTHR30538:SF1">
    <property type="entry name" value="L-LYSINE 2,3-AMINOMUTASE"/>
    <property type="match status" value="1"/>
</dbReference>
<feature type="domain" description="Radical SAM core" evidence="16">
    <location>
        <begin position="108"/>
        <end position="331"/>
    </location>
</feature>
<gene>
    <name evidence="17" type="primary">epmB</name>
    <name evidence="17" type="ORF">EZM97_03860</name>
</gene>
<evidence type="ECO:0000256" key="6">
    <source>
        <dbReference type="ARBA" id="ARBA00022485"/>
    </source>
</evidence>
<evidence type="ECO:0000256" key="9">
    <source>
        <dbReference type="ARBA" id="ARBA00022898"/>
    </source>
</evidence>
<dbReference type="PIRSF" id="PIRSF004911">
    <property type="entry name" value="DUF160"/>
    <property type="match status" value="1"/>
</dbReference>
<dbReference type="SFLD" id="SFLDF00314">
    <property type="entry name" value="L-lysine_2_3-aminomutase_(yjeK"/>
    <property type="match status" value="1"/>
</dbReference>
<dbReference type="InterPro" id="IPR007197">
    <property type="entry name" value="rSAM"/>
</dbReference>
<evidence type="ECO:0000256" key="11">
    <source>
        <dbReference type="ARBA" id="ARBA00023014"/>
    </source>
</evidence>
<keyword evidence="12" id="KW-0413">Isomerase</keyword>
<dbReference type="SFLD" id="SFLDS00029">
    <property type="entry name" value="Radical_SAM"/>
    <property type="match status" value="1"/>
</dbReference>
<dbReference type="PANTHER" id="PTHR30538">
    <property type="entry name" value="LYSINE 2,3-AMINOMUTASE-RELATED"/>
    <property type="match status" value="1"/>
</dbReference>
<dbReference type="RefSeq" id="WP_131150728.1">
    <property type="nucleotide sequence ID" value="NZ_SJTG01000001.1"/>
</dbReference>
<dbReference type="SUPFAM" id="SSF102114">
    <property type="entry name" value="Radical SAM enzymes"/>
    <property type="match status" value="1"/>
</dbReference>
<keyword evidence="7" id="KW-0949">S-adenosyl-L-methionine</keyword>
<evidence type="ECO:0000256" key="5">
    <source>
        <dbReference type="ARBA" id="ARBA00022363"/>
    </source>
</evidence>
<evidence type="ECO:0000256" key="14">
    <source>
        <dbReference type="PIRSR" id="PIRSR004911-1"/>
    </source>
</evidence>
<keyword evidence="9 15" id="KW-0663">Pyridoxal phosphate</keyword>
<dbReference type="InterPro" id="IPR003739">
    <property type="entry name" value="Lys_aminomutase/Glu_NH3_mut"/>
</dbReference>
<evidence type="ECO:0000256" key="10">
    <source>
        <dbReference type="ARBA" id="ARBA00023004"/>
    </source>
</evidence>
<dbReference type="CDD" id="cd01335">
    <property type="entry name" value="Radical_SAM"/>
    <property type="match status" value="1"/>
</dbReference>
<dbReference type="EMBL" id="SJTG01000001">
    <property type="protein sequence ID" value="TCI12493.1"/>
    <property type="molecule type" value="Genomic_DNA"/>
</dbReference>
<dbReference type="Gene3D" id="3.20.20.70">
    <property type="entry name" value="Aldolase class I"/>
    <property type="match status" value="1"/>
</dbReference>
<keyword evidence="8 14" id="KW-0479">Metal-binding</keyword>
<feature type="binding site" evidence="14">
    <location>
        <position position="122"/>
    </location>
    <ligand>
        <name>[4Fe-4S] cluster</name>
        <dbReference type="ChEBI" id="CHEBI:49883"/>
        <note>4Fe-4S-S-AdoMet</note>
    </ligand>
</feature>
<evidence type="ECO:0000256" key="13">
    <source>
        <dbReference type="ARBA" id="ARBA00030756"/>
    </source>
</evidence>
<evidence type="ECO:0000256" key="1">
    <source>
        <dbReference type="ARBA" id="ARBA00001352"/>
    </source>
</evidence>
<protein>
    <recommendedName>
        <fullName evidence="5">L-lysine 2,3-aminomutase</fullName>
    </recommendedName>
    <alternativeName>
        <fullName evidence="13">EF-P post-translational modification enzyme B</fullName>
    </alternativeName>
</protein>
<comment type="cofactor">
    <cofactor evidence="2 15">
        <name>pyridoxal 5'-phosphate</name>
        <dbReference type="ChEBI" id="CHEBI:597326"/>
    </cofactor>
</comment>
<evidence type="ECO:0000313" key="18">
    <source>
        <dbReference type="Proteomes" id="UP000291822"/>
    </source>
</evidence>